<gene>
    <name evidence="21" type="ORF">ESB00_03150</name>
</gene>
<dbReference type="InterPro" id="IPR006102">
    <property type="entry name" value="Ig-like_GH2"/>
</dbReference>
<evidence type="ECO:0000256" key="10">
    <source>
        <dbReference type="ARBA" id="ARBA00023180"/>
    </source>
</evidence>
<evidence type="ECO:0000256" key="6">
    <source>
        <dbReference type="ARBA" id="ARBA00012754"/>
    </source>
</evidence>
<dbReference type="EC" id="3.2.1.25" evidence="6"/>
<dbReference type="PANTHER" id="PTHR43730:SF1">
    <property type="entry name" value="BETA-MANNOSIDASE"/>
    <property type="match status" value="1"/>
</dbReference>
<comment type="subcellular location">
    <subcellularLocation>
        <location evidence="2">Lysosome</location>
    </subcellularLocation>
    <subcellularLocation>
        <location evidence="3">Secreted</location>
    </subcellularLocation>
</comment>
<feature type="region of interest" description="Disordered" evidence="16">
    <location>
        <begin position="238"/>
        <end position="260"/>
    </location>
</feature>
<evidence type="ECO:0000313" key="22">
    <source>
        <dbReference type="Proteomes" id="UP000290218"/>
    </source>
</evidence>
<evidence type="ECO:0000256" key="7">
    <source>
        <dbReference type="ARBA" id="ARBA00022525"/>
    </source>
</evidence>
<dbReference type="Pfam" id="PF22666">
    <property type="entry name" value="Glyco_hydro_2_N2"/>
    <property type="match status" value="1"/>
</dbReference>
<dbReference type="RefSeq" id="WP_129046273.1">
    <property type="nucleotide sequence ID" value="NZ_SDHX01000001.1"/>
</dbReference>
<keyword evidence="8" id="KW-0732">Signal</keyword>
<evidence type="ECO:0000256" key="8">
    <source>
        <dbReference type="ARBA" id="ARBA00022729"/>
    </source>
</evidence>
<dbReference type="Pfam" id="PF00703">
    <property type="entry name" value="Glyco_hydro_2"/>
    <property type="match status" value="1"/>
</dbReference>
<evidence type="ECO:0000259" key="19">
    <source>
        <dbReference type="Pfam" id="PF17786"/>
    </source>
</evidence>
<dbReference type="FunFam" id="3.20.20.80:FF:000050">
    <property type="entry name" value="Beta-mannosidase B"/>
    <property type="match status" value="1"/>
</dbReference>
<dbReference type="GO" id="GO:0005764">
    <property type="term" value="C:lysosome"/>
    <property type="evidence" value="ECO:0007669"/>
    <property type="project" value="UniProtKB-SubCell"/>
</dbReference>
<dbReference type="AlphaFoldDB" id="A0A4Q1C7S1"/>
<feature type="domain" description="Beta-mannosidase Ig-fold" evidence="18">
    <location>
        <begin position="785"/>
        <end position="853"/>
    </location>
</feature>
<dbReference type="SUPFAM" id="SSF49785">
    <property type="entry name" value="Galactose-binding domain-like"/>
    <property type="match status" value="1"/>
</dbReference>
<dbReference type="GO" id="GO:0005576">
    <property type="term" value="C:extracellular region"/>
    <property type="evidence" value="ECO:0007669"/>
    <property type="project" value="UniProtKB-SubCell"/>
</dbReference>
<evidence type="ECO:0000313" key="21">
    <source>
        <dbReference type="EMBL" id="RXK54908.1"/>
    </source>
</evidence>
<evidence type="ECO:0000259" key="20">
    <source>
        <dbReference type="Pfam" id="PF22666"/>
    </source>
</evidence>
<dbReference type="Proteomes" id="UP000290218">
    <property type="component" value="Unassembled WGS sequence"/>
</dbReference>
<feature type="compositionally biased region" description="Basic and acidic residues" evidence="16">
    <location>
        <begin position="251"/>
        <end position="260"/>
    </location>
</feature>
<evidence type="ECO:0000256" key="1">
    <source>
        <dbReference type="ARBA" id="ARBA00000829"/>
    </source>
</evidence>
<comment type="subunit">
    <text evidence="5">Homodimer.</text>
</comment>
<dbReference type="FunFam" id="2.60.120.260:FF:000060">
    <property type="entry name" value="Probable beta-mannosidase"/>
    <property type="match status" value="1"/>
</dbReference>
<evidence type="ECO:0000256" key="9">
    <source>
        <dbReference type="ARBA" id="ARBA00022801"/>
    </source>
</evidence>
<keyword evidence="22" id="KW-1185">Reference proteome</keyword>
<evidence type="ECO:0000256" key="5">
    <source>
        <dbReference type="ARBA" id="ARBA00011738"/>
    </source>
</evidence>
<comment type="caution">
    <text evidence="21">The sequence shown here is derived from an EMBL/GenBank/DDBJ whole genome shotgun (WGS) entry which is preliminary data.</text>
</comment>
<keyword evidence="7" id="KW-0964">Secreted</keyword>
<dbReference type="InterPro" id="IPR054593">
    <property type="entry name" value="Beta-mannosidase-like_N2"/>
</dbReference>
<dbReference type="GO" id="GO:0006516">
    <property type="term" value="P:glycoprotein catabolic process"/>
    <property type="evidence" value="ECO:0007669"/>
    <property type="project" value="TreeGrafter"/>
</dbReference>
<dbReference type="PANTHER" id="PTHR43730">
    <property type="entry name" value="BETA-MANNOSIDASE"/>
    <property type="match status" value="1"/>
</dbReference>
<dbReference type="InterPro" id="IPR008979">
    <property type="entry name" value="Galactose-bd-like_sf"/>
</dbReference>
<dbReference type="Gene3D" id="2.60.40.10">
    <property type="entry name" value="Immunoglobulins"/>
    <property type="match status" value="2"/>
</dbReference>
<dbReference type="Pfam" id="PF17753">
    <property type="entry name" value="Ig_mannosidase"/>
    <property type="match status" value="1"/>
</dbReference>
<dbReference type="InterPro" id="IPR041447">
    <property type="entry name" value="Mannosidase_ig"/>
</dbReference>
<dbReference type="OrthoDB" id="9801077at2"/>
<dbReference type="GO" id="GO:0005975">
    <property type="term" value="P:carbohydrate metabolic process"/>
    <property type="evidence" value="ECO:0007669"/>
    <property type="project" value="InterPro"/>
</dbReference>
<comment type="similarity">
    <text evidence="13">Belongs to the glycosyl hydrolase 2 family. Beta-mannosidase B subfamily.</text>
</comment>
<dbReference type="InterPro" id="IPR050887">
    <property type="entry name" value="Beta-mannosidase_GH2"/>
</dbReference>
<dbReference type="InterPro" id="IPR013783">
    <property type="entry name" value="Ig-like_fold"/>
</dbReference>
<comment type="pathway">
    <text evidence="4">Glycan metabolism; N-glycan degradation.</text>
</comment>
<dbReference type="InterPro" id="IPR017853">
    <property type="entry name" value="GH"/>
</dbReference>
<dbReference type="SUPFAM" id="SSF49303">
    <property type="entry name" value="beta-Galactosidase/glucuronidase domain"/>
    <property type="match status" value="2"/>
</dbReference>
<evidence type="ECO:0000259" key="17">
    <source>
        <dbReference type="Pfam" id="PF00703"/>
    </source>
</evidence>
<protein>
    <recommendedName>
        <fullName evidence="14">Beta-mannosidase B</fullName>
        <ecNumber evidence="6">3.2.1.25</ecNumber>
    </recommendedName>
    <alternativeName>
        <fullName evidence="15">Mannanase B</fullName>
    </alternativeName>
</protein>
<evidence type="ECO:0000256" key="11">
    <source>
        <dbReference type="ARBA" id="ARBA00023228"/>
    </source>
</evidence>
<keyword evidence="12" id="KW-0326">Glycosidase</keyword>
<keyword evidence="9 21" id="KW-0378">Hydrolase</keyword>
<dbReference type="EMBL" id="SDHX01000001">
    <property type="protein sequence ID" value="RXK54908.1"/>
    <property type="molecule type" value="Genomic_DNA"/>
</dbReference>
<dbReference type="GO" id="GO:0004567">
    <property type="term" value="F:beta-mannosidase activity"/>
    <property type="evidence" value="ECO:0007669"/>
    <property type="project" value="UniProtKB-EC"/>
</dbReference>
<keyword evidence="10" id="KW-0325">Glycoprotein</keyword>
<evidence type="ECO:0000256" key="3">
    <source>
        <dbReference type="ARBA" id="ARBA00004613"/>
    </source>
</evidence>
<comment type="catalytic activity">
    <reaction evidence="1">
        <text>Hydrolysis of terminal, non-reducing beta-D-mannose residues in beta-D-mannosides.</text>
        <dbReference type="EC" id="3.2.1.25"/>
    </reaction>
</comment>
<organism evidence="21 22">
    <name type="scientific">Oleiharenicola lentus</name>
    <dbReference type="NCBI Taxonomy" id="2508720"/>
    <lineage>
        <taxon>Bacteria</taxon>
        <taxon>Pseudomonadati</taxon>
        <taxon>Verrucomicrobiota</taxon>
        <taxon>Opitutia</taxon>
        <taxon>Opitutales</taxon>
        <taxon>Opitutaceae</taxon>
        <taxon>Oleiharenicola</taxon>
    </lineage>
</organism>
<evidence type="ECO:0000256" key="2">
    <source>
        <dbReference type="ARBA" id="ARBA00004371"/>
    </source>
</evidence>
<dbReference type="SUPFAM" id="SSF51445">
    <property type="entry name" value="(Trans)glycosidases"/>
    <property type="match status" value="1"/>
</dbReference>
<dbReference type="InterPro" id="IPR041625">
    <property type="entry name" value="Beta-mannosidase_Ig"/>
</dbReference>
<evidence type="ECO:0000256" key="13">
    <source>
        <dbReference type="ARBA" id="ARBA00038429"/>
    </source>
</evidence>
<evidence type="ECO:0000256" key="14">
    <source>
        <dbReference type="ARBA" id="ARBA00041069"/>
    </source>
</evidence>
<evidence type="ECO:0000256" key="4">
    <source>
        <dbReference type="ARBA" id="ARBA00004740"/>
    </source>
</evidence>
<name>A0A4Q1C7S1_9BACT</name>
<evidence type="ECO:0000256" key="15">
    <source>
        <dbReference type="ARBA" id="ARBA00041614"/>
    </source>
</evidence>
<keyword evidence="11" id="KW-0458">Lysosome</keyword>
<feature type="domain" description="Mannosidase Ig/CBM-like" evidence="19">
    <location>
        <begin position="682"/>
        <end position="768"/>
    </location>
</feature>
<reference evidence="21 22" key="1">
    <citation type="submission" date="2019-01" db="EMBL/GenBank/DDBJ databases">
        <title>Lacunisphaera sp. strain TWA-58.</title>
        <authorList>
            <person name="Chen W.-M."/>
        </authorList>
    </citation>
    <scope>NUCLEOTIDE SEQUENCE [LARGE SCALE GENOMIC DNA]</scope>
    <source>
        <strain evidence="21 22">TWA-58</strain>
    </source>
</reference>
<evidence type="ECO:0000259" key="18">
    <source>
        <dbReference type="Pfam" id="PF17753"/>
    </source>
</evidence>
<accession>A0A4Q1C7S1</accession>
<dbReference type="InterPro" id="IPR036156">
    <property type="entry name" value="Beta-gal/glucu_dom_sf"/>
</dbReference>
<dbReference type="Gene3D" id="2.60.120.260">
    <property type="entry name" value="Galactose-binding domain-like"/>
    <property type="match status" value="1"/>
</dbReference>
<evidence type="ECO:0000256" key="16">
    <source>
        <dbReference type="SAM" id="MobiDB-lite"/>
    </source>
</evidence>
<evidence type="ECO:0000256" key="12">
    <source>
        <dbReference type="ARBA" id="ARBA00023295"/>
    </source>
</evidence>
<dbReference type="Gene3D" id="3.20.20.80">
    <property type="entry name" value="Glycosidases"/>
    <property type="match status" value="1"/>
</dbReference>
<feature type="domain" description="Beta-mannosidase-like galactose-binding" evidence="20">
    <location>
        <begin position="11"/>
        <end position="179"/>
    </location>
</feature>
<feature type="domain" description="Glycoside hydrolase family 2 immunoglobulin-like beta-sandwich" evidence="17">
    <location>
        <begin position="190"/>
        <end position="304"/>
    </location>
</feature>
<proteinExistence type="inferred from homology"/>
<sequence length="854" mass="97886">MRLHPLARASWEFRDATTGSPWRSARVPGCVHTDLIRHKLIPDPFFGSNELELQWIEERDWEYRATFTLPAAAFAEEVIDLVADGLDTVATVRLNGRVVARTENMFIGHRWDVKRLLRPGANEILIRFGSTMKYIRAQRPGHDPREFNDPVGRSQVIRKQQCQFGWDWGPRFVTAGVWRDLRLEAWSGNRLETVRVTQNHRRDGSVVLSFEPELAKKDSRAQVTGTISLKGKVVAKIENRESRPPRRRGDRHRDRSSGHRCKIENPSLWWPNGHGAQPLYTVELTVTGRDSRVIGTWSKRLGLRTLELDTSKDAAGQNFRFVVNGRPVFAKGANWIPAHSFAAGLTRADYARDLTSAAEAHMNMIRVWGGGIYESEDFYDLCDELGLMVWQDFMFACSIYPADAAFQQSVRAEARHQIRRLRHRACLALWCGNNEIAQLNTVGAKADLLASPKLRRDYEALFHRVLPAEVAAHDGVTAYRPSSQWRSTLEDSISRGDTHAVGEKLGDTHYWDVWHARHPVKDYEKWRFRFCSEFGMQSYSSPATQATFCPPGQDNVFGPQMENHQKNRAGNQIILDYVSRRYRFPKGQDALIYLSQLNQAHCMQTGVEHYRRNMPHCMGALYWQLNDCWPVASWSSIEFTGRWKALHHVARRFFAPALVSAHVPGDEDTIIGNYRTTTVDAVHFHTVYDAPAPARGELRWELFHLDGRILARGKKKVALRPGEAVRQQTVRFGKLMQQHGRDNLHVRLALLIGRKRVSEETVFLTPPRFLDLRRARTRATVRAVSATEFDVTFRTSAFQHRFAFDFTGIEHRSSDNWFELYPDEAKTVRVTCTKPQRAASLKTLLSHQSLADTY</sequence>
<dbReference type="Pfam" id="PF17786">
    <property type="entry name" value="Mannosidase_ig"/>
    <property type="match status" value="1"/>
</dbReference>